<name>A0A0C9XCX1_9AGAR</name>
<accession>A0A0C9XCX1</accession>
<evidence type="ECO:0000313" key="1">
    <source>
        <dbReference type="EMBL" id="KIJ95576.1"/>
    </source>
</evidence>
<dbReference type="HOGENOM" id="CLU_1661042_0_0_1"/>
<gene>
    <name evidence="1" type="ORF">K443DRAFT_108549</name>
</gene>
<reference evidence="2" key="2">
    <citation type="submission" date="2015-01" db="EMBL/GenBank/DDBJ databases">
        <title>Evolutionary Origins and Diversification of the Mycorrhizal Mutualists.</title>
        <authorList>
            <consortium name="DOE Joint Genome Institute"/>
            <consortium name="Mycorrhizal Genomics Consortium"/>
            <person name="Kohler A."/>
            <person name="Kuo A."/>
            <person name="Nagy L.G."/>
            <person name="Floudas D."/>
            <person name="Copeland A."/>
            <person name="Barry K.W."/>
            <person name="Cichocki N."/>
            <person name="Veneault-Fourrey C."/>
            <person name="LaButti K."/>
            <person name="Lindquist E.A."/>
            <person name="Lipzen A."/>
            <person name="Lundell T."/>
            <person name="Morin E."/>
            <person name="Murat C."/>
            <person name="Riley R."/>
            <person name="Ohm R."/>
            <person name="Sun H."/>
            <person name="Tunlid A."/>
            <person name="Henrissat B."/>
            <person name="Grigoriev I.V."/>
            <person name="Hibbett D.S."/>
            <person name="Martin F."/>
        </authorList>
    </citation>
    <scope>NUCLEOTIDE SEQUENCE [LARGE SCALE GENOMIC DNA]</scope>
    <source>
        <strain evidence="2">LaAM-08-1</strain>
    </source>
</reference>
<feature type="non-terminal residue" evidence="1">
    <location>
        <position position="175"/>
    </location>
</feature>
<dbReference type="STRING" id="1095629.A0A0C9XCX1"/>
<evidence type="ECO:0000313" key="2">
    <source>
        <dbReference type="Proteomes" id="UP000054477"/>
    </source>
</evidence>
<dbReference type="AlphaFoldDB" id="A0A0C9XCX1"/>
<reference evidence="1 2" key="1">
    <citation type="submission" date="2014-04" db="EMBL/GenBank/DDBJ databases">
        <authorList>
            <consortium name="DOE Joint Genome Institute"/>
            <person name="Kuo A."/>
            <person name="Kohler A."/>
            <person name="Nagy L.G."/>
            <person name="Floudas D."/>
            <person name="Copeland A."/>
            <person name="Barry K.W."/>
            <person name="Cichocki N."/>
            <person name="Veneault-Fourrey C."/>
            <person name="LaButti K."/>
            <person name="Lindquist E.A."/>
            <person name="Lipzen A."/>
            <person name="Lundell T."/>
            <person name="Morin E."/>
            <person name="Murat C."/>
            <person name="Sun H."/>
            <person name="Tunlid A."/>
            <person name="Henrissat B."/>
            <person name="Grigoriev I.V."/>
            <person name="Hibbett D.S."/>
            <person name="Martin F."/>
            <person name="Nordberg H.P."/>
            <person name="Cantor M.N."/>
            <person name="Hua S.X."/>
        </authorList>
    </citation>
    <scope>NUCLEOTIDE SEQUENCE [LARGE SCALE GENOMIC DNA]</scope>
    <source>
        <strain evidence="1 2">LaAM-08-1</strain>
    </source>
</reference>
<organism evidence="1 2">
    <name type="scientific">Laccaria amethystina LaAM-08-1</name>
    <dbReference type="NCBI Taxonomy" id="1095629"/>
    <lineage>
        <taxon>Eukaryota</taxon>
        <taxon>Fungi</taxon>
        <taxon>Dikarya</taxon>
        <taxon>Basidiomycota</taxon>
        <taxon>Agaricomycotina</taxon>
        <taxon>Agaricomycetes</taxon>
        <taxon>Agaricomycetidae</taxon>
        <taxon>Agaricales</taxon>
        <taxon>Agaricineae</taxon>
        <taxon>Hydnangiaceae</taxon>
        <taxon>Laccaria</taxon>
    </lineage>
</organism>
<dbReference type="OrthoDB" id="3063862at2759"/>
<dbReference type="Proteomes" id="UP000054477">
    <property type="component" value="Unassembled WGS sequence"/>
</dbReference>
<proteinExistence type="predicted"/>
<keyword evidence="2" id="KW-1185">Reference proteome</keyword>
<sequence>LKAFDQFFPKQPVVTNNSIDMNFTIAHHVPIALSLTSAADYAHLTNASKIKKNPTVKVSLTRCMPNLLHELSNLENIATPAQDNGHPELKGPAEKKKKSRACIVPSMLWIICIPLPFSSEIPALREQWECNVMSCKSDVCFLPAEGPHSLLGHSHFEKWAAAIVCSILIIHTILI</sequence>
<protein>
    <submittedName>
        <fullName evidence="1">Uncharacterized protein</fullName>
    </submittedName>
</protein>
<dbReference type="EMBL" id="KN838751">
    <property type="protein sequence ID" value="KIJ95576.1"/>
    <property type="molecule type" value="Genomic_DNA"/>
</dbReference>